<sequence length="392" mass="42861">MPATLSWEALASSSLIPPWATQNQDTSIPGLQTQKQPRQRFSFSDVQAISTLIPPRVSYNQGILVTKQRKQELSEQVCDIQQPSTFVLTKRQQQEQSKGQFLSSSNQSKTFMAAKSSISSRFIIKDYLRESAAKIMSESMTVFLVDEALSAAEGNLFLQAREAIAGIVEICANQGFRGVDVHLLHQDVFAENILSVDDLTEIFAEVQLDGTDAPTGARLAQLIERYLPLIESKESTHPPINIIVMSGSVPTDPDTLVECIVDAAQRLDMSGVRPDMFGIQFAQMGAEEVTNQVLCILGDNFGARNNVREIVTTISFDPAQGTFDSSFMIKILLGGIRKLFETKAIVQSALVPLSNRISSQATNISKALGSAPTTNLNLTGGFGRPLGKFPRF</sequence>
<dbReference type="PANTHER" id="PTHR34706:SF1">
    <property type="entry name" value="VWFA DOMAIN-CONTAINING PROTEIN"/>
    <property type="match status" value="1"/>
</dbReference>
<dbReference type="HOGENOM" id="CLU_704302_0_0_1"/>
<reference evidence="2" key="2">
    <citation type="submission" date="2015-01" db="EMBL/GenBank/DDBJ databases">
        <title>Evolutionary Origins and Diversification of the Mycorrhizal Mutualists.</title>
        <authorList>
            <consortium name="DOE Joint Genome Institute"/>
            <consortium name="Mycorrhizal Genomics Consortium"/>
            <person name="Kohler A."/>
            <person name="Kuo A."/>
            <person name="Nagy L.G."/>
            <person name="Floudas D."/>
            <person name="Copeland A."/>
            <person name="Barry K.W."/>
            <person name="Cichocki N."/>
            <person name="Veneault-Fourrey C."/>
            <person name="LaButti K."/>
            <person name="Lindquist E.A."/>
            <person name="Lipzen A."/>
            <person name="Lundell T."/>
            <person name="Morin E."/>
            <person name="Murat C."/>
            <person name="Riley R."/>
            <person name="Ohm R."/>
            <person name="Sun H."/>
            <person name="Tunlid A."/>
            <person name="Henrissat B."/>
            <person name="Grigoriev I.V."/>
            <person name="Hibbett D.S."/>
            <person name="Martin F."/>
        </authorList>
    </citation>
    <scope>NUCLEOTIDE SEQUENCE [LARGE SCALE GENOMIC DNA]</scope>
    <source>
        <strain evidence="2">Foug A</strain>
    </source>
</reference>
<keyword evidence="2" id="KW-1185">Reference proteome</keyword>
<evidence type="ECO:0008006" key="3">
    <source>
        <dbReference type="Google" id="ProtNLM"/>
    </source>
</evidence>
<evidence type="ECO:0000313" key="1">
    <source>
        <dbReference type="EMBL" id="KIM60012.1"/>
    </source>
</evidence>
<dbReference type="PANTHER" id="PTHR34706">
    <property type="entry name" value="SLR1338 PROTEIN"/>
    <property type="match status" value="1"/>
</dbReference>
<name>A0A0C3A5M2_9AGAM</name>
<dbReference type="STRING" id="1036808.A0A0C3A5M2"/>
<dbReference type="AlphaFoldDB" id="A0A0C3A5M2"/>
<dbReference type="Proteomes" id="UP000053989">
    <property type="component" value="Unassembled WGS sequence"/>
</dbReference>
<dbReference type="EMBL" id="KN822067">
    <property type="protein sequence ID" value="KIM60012.1"/>
    <property type="molecule type" value="Genomic_DNA"/>
</dbReference>
<evidence type="ECO:0000313" key="2">
    <source>
        <dbReference type="Proteomes" id="UP000053989"/>
    </source>
</evidence>
<dbReference type="OrthoDB" id="2142040at2759"/>
<organism evidence="1 2">
    <name type="scientific">Scleroderma citrinum Foug A</name>
    <dbReference type="NCBI Taxonomy" id="1036808"/>
    <lineage>
        <taxon>Eukaryota</taxon>
        <taxon>Fungi</taxon>
        <taxon>Dikarya</taxon>
        <taxon>Basidiomycota</taxon>
        <taxon>Agaricomycotina</taxon>
        <taxon>Agaricomycetes</taxon>
        <taxon>Agaricomycetidae</taxon>
        <taxon>Boletales</taxon>
        <taxon>Sclerodermatineae</taxon>
        <taxon>Sclerodermataceae</taxon>
        <taxon>Scleroderma</taxon>
    </lineage>
</organism>
<accession>A0A0C3A5M2</accession>
<dbReference type="InParanoid" id="A0A0C3A5M2"/>
<gene>
    <name evidence="1" type="ORF">SCLCIDRAFT_975800</name>
</gene>
<proteinExistence type="predicted"/>
<reference evidence="1 2" key="1">
    <citation type="submission" date="2014-04" db="EMBL/GenBank/DDBJ databases">
        <authorList>
            <consortium name="DOE Joint Genome Institute"/>
            <person name="Kuo A."/>
            <person name="Kohler A."/>
            <person name="Nagy L.G."/>
            <person name="Floudas D."/>
            <person name="Copeland A."/>
            <person name="Barry K.W."/>
            <person name="Cichocki N."/>
            <person name="Veneault-Fourrey C."/>
            <person name="LaButti K."/>
            <person name="Lindquist E.A."/>
            <person name="Lipzen A."/>
            <person name="Lundell T."/>
            <person name="Morin E."/>
            <person name="Murat C."/>
            <person name="Sun H."/>
            <person name="Tunlid A."/>
            <person name="Henrissat B."/>
            <person name="Grigoriev I.V."/>
            <person name="Hibbett D.S."/>
            <person name="Martin F."/>
            <person name="Nordberg H.P."/>
            <person name="Cantor M.N."/>
            <person name="Hua S.X."/>
        </authorList>
    </citation>
    <scope>NUCLEOTIDE SEQUENCE [LARGE SCALE GENOMIC DNA]</scope>
    <source>
        <strain evidence="1 2">Foug A</strain>
    </source>
</reference>
<protein>
    <recommendedName>
        <fullName evidence="3">VWFA domain-containing protein</fullName>
    </recommendedName>
</protein>